<evidence type="ECO:0000313" key="2">
    <source>
        <dbReference type="Ensembl" id="ENSSSCP00015022382.1"/>
    </source>
</evidence>
<dbReference type="Proteomes" id="UP000694726">
    <property type="component" value="Unplaced"/>
</dbReference>
<dbReference type="AlphaFoldDB" id="A0A8D0NQL8"/>
<proteinExistence type="predicted"/>
<keyword evidence="1" id="KW-0472">Membrane</keyword>
<organism evidence="2 3">
    <name type="scientific">Sus scrofa</name>
    <name type="common">Pig</name>
    <dbReference type="NCBI Taxonomy" id="9823"/>
    <lineage>
        <taxon>Eukaryota</taxon>
        <taxon>Metazoa</taxon>
        <taxon>Chordata</taxon>
        <taxon>Craniata</taxon>
        <taxon>Vertebrata</taxon>
        <taxon>Euteleostomi</taxon>
        <taxon>Mammalia</taxon>
        <taxon>Eutheria</taxon>
        <taxon>Laurasiatheria</taxon>
        <taxon>Artiodactyla</taxon>
        <taxon>Suina</taxon>
        <taxon>Suidae</taxon>
        <taxon>Sus</taxon>
    </lineage>
</organism>
<keyword evidence="1" id="KW-0812">Transmembrane</keyword>
<protein>
    <submittedName>
        <fullName evidence="2">Uncharacterized protein</fullName>
    </submittedName>
</protein>
<sequence>MFSHSVGCLFVLFWVSFAVQKLFSLIRSHLFIFVFTVIILRGGSEKMLLSLMSESVWPMFSSKSFIVSALISRSLIHSEFIFVYGVRECSNFILFHVAVQFSQHHLWTGCLFSIVYSCLLCHRLVGCRCVGLILGFLSCSTDLNFCLCACTIWFC</sequence>
<feature type="transmembrane region" description="Helical" evidence="1">
    <location>
        <begin position="132"/>
        <end position="154"/>
    </location>
</feature>
<evidence type="ECO:0000256" key="1">
    <source>
        <dbReference type="SAM" id="Phobius"/>
    </source>
</evidence>
<feature type="transmembrane region" description="Helical" evidence="1">
    <location>
        <begin position="65"/>
        <end position="86"/>
    </location>
</feature>
<reference evidence="2" key="1">
    <citation type="submission" date="2025-08" db="UniProtKB">
        <authorList>
            <consortium name="Ensembl"/>
        </authorList>
    </citation>
    <scope>IDENTIFICATION</scope>
</reference>
<feature type="transmembrane region" description="Helical" evidence="1">
    <location>
        <begin position="106"/>
        <end position="125"/>
    </location>
</feature>
<feature type="transmembrane region" description="Helical" evidence="1">
    <location>
        <begin position="28"/>
        <end position="44"/>
    </location>
</feature>
<keyword evidence="1" id="KW-1133">Transmembrane helix</keyword>
<dbReference type="Ensembl" id="ENSSSCT00015055696.1">
    <property type="protein sequence ID" value="ENSSSCP00015022382.1"/>
    <property type="gene ID" value="ENSSSCG00015041776.1"/>
</dbReference>
<accession>A0A8D0NQL8</accession>
<evidence type="ECO:0000313" key="3">
    <source>
        <dbReference type="Proteomes" id="UP000694726"/>
    </source>
</evidence>
<name>A0A8D0NQL8_PIG</name>